<proteinExistence type="predicted"/>
<evidence type="ECO:0000313" key="2">
    <source>
        <dbReference type="Proteomes" id="UP001335648"/>
    </source>
</evidence>
<sequence length="92" mass="10242">MIPIPMKMVSLKKCPSPACTRTLRSDTLQRCAAVPSRLHLSSVEYHWCSHTLFQRAASRTDIHTRCRVCPGLRGITARGEPARGNKHLSCAN</sequence>
<comment type="caution">
    <text evidence="1">The sequence shown here is derived from an EMBL/GenBank/DDBJ whole genome shotgun (WGS) entry which is preliminary data.</text>
</comment>
<protein>
    <submittedName>
        <fullName evidence="1">Uncharacterized protein</fullName>
    </submittedName>
</protein>
<organism evidence="1 2">
    <name type="scientific">Champsocephalus esox</name>
    <name type="common">pike icefish</name>
    <dbReference type="NCBI Taxonomy" id="159716"/>
    <lineage>
        <taxon>Eukaryota</taxon>
        <taxon>Metazoa</taxon>
        <taxon>Chordata</taxon>
        <taxon>Craniata</taxon>
        <taxon>Vertebrata</taxon>
        <taxon>Euteleostomi</taxon>
        <taxon>Actinopterygii</taxon>
        <taxon>Neopterygii</taxon>
        <taxon>Teleostei</taxon>
        <taxon>Neoteleostei</taxon>
        <taxon>Acanthomorphata</taxon>
        <taxon>Eupercaria</taxon>
        <taxon>Perciformes</taxon>
        <taxon>Notothenioidei</taxon>
        <taxon>Channichthyidae</taxon>
        <taxon>Champsocephalus</taxon>
    </lineage>
</organism>
<dbReference type="Proteomes" id="UP001335648">
    <property type="component" value="Unassembled WGS sequence"/>
</dbReference>
<accession>A0AAN8D664</accession>
<dbReference type="AlphaFoldDB" id="A0AAN8D664"/>
<evidence type="ECO:0000313" key="1">
    <source>
        <dbReference type="EMBL" id="KAK5916064.1"/>
    </source>
</evidence>
<gene>
    <name evidence="1" type="ORF">CesoFtcFv8_001599</name>
</gene>
<reference evidence="1 2" key="1">
    <citation type="journal article" date="2023" name="Mol. Biol. Evol.">
        <title>Genomics of Secondarily Temperate Adaptation in the Only Non-Antarctic Icefish.</title>
        <authorList>
            <person name="Rivera-Colon A.G."/>
            <person name="Rayamajhi N."/>
            <person name="Minhas B.F."/>
            <person name="Madrigal G."/>
            <person name="Bilyk K.T."/>
            <person name="Yoon V."/>
            <person name="Hune M."/>
            <person name="Gregory S."/>
            <person name="Cheng C.H.C."/>
            <person name="Catchen J.M."/>
        </authorList>
    </citation>
    <scope>NUCLEOTIDE SEQUENCE [LARGE SCALE GENOMIC DNA]</scope>
    <source>
        <strain evidence="1">JC2023a</strain>
    </source>
</reference>
<dbReference type="EMBL" id="JAULUE010002046">
    <property type="protein sequence ID" value="KAK5916064.1"/>
    <property type="molecule type" value="Genomic_DNA"/>
</dbReference>
<keyword evidence="2" id="KW-1185">Reference proteome</keyword>
<name>A0AAN8D664_9TELE</name>